<comment type="similarity">
    <text evidence="1">Belongs to the filamin family.</text>
</comment>
<dbReference type="PROSITE" id="PS50194">
    <property type="entry name" value="FILAMIN_REPEAT"/>
    <property type="match status" value="3"/>
</dbReference>
<evidence type="ECO:0000256" key="1">
    <source>
        <dbReference type="ARBA" id="ARBA00009238"/>
    </source>
</evidence>
<dbReference type="InterPro" id="IPR017868">
    <property type="entry name" value="Filamin/ABP280_repeat-like"/>
</dbReference>
<protein>
    <submittedName>
        <fullName evidence="5">Galectin</fullName>
    </submittedName>
</protein>
<name>A0A0N5AN32_9BILA</name>
<accession>A0A0N5AN32</accession>
<feature type="repeat" description="Filamin" evidence="3">
    <location>
        <begin position="172"/>
        <end position="258"/>
    </location>
</feature>
<dbReference type="InterPro" id="IPR014756">
    <property type="entry name" value="Ig_E-set"/>
</dbReference>
<dbReference type="InterPro" id="IPR044801">
    <property type="entry name" value="Filamin"/>
</dbReference>
<dbReference type="SMART" id="SM00557">
    <property type="entry name" value="IG_FLMN"/>
    <property type="match status" value="2"/>
</dbReference>
<evidence type="ECO:0000313" key="4">
    <source>
        <dbReference type="Proteomes" id="UP000046393"/>
    </source>
</evidence>
<reference evidence="5" key="1">
    <citation type="submission" date="2017-02" db="UniProtKB">
        <authorList>
            <consortium name="WormBaseParasite"/>
        </authorList>
    </citation>
    <scope>IDENTIFICATION</scope>
</reference>
<feature type="repeat" description="Filamin" evidence="3">
    <location>
        <begin position="1"/>
        <end position="50"/>
    </location>
</feature>
<feature type="repeat" description="Filamin" evidence="3">
    <location>
        <begin position="48"/>
        <end position="141"/>
    </location>
</feature>
<dbReference type="STRING" id="451379.A0A0N5AN32"/>
<organism evidence="4 5">
    <name type="scientific">Syphacia muris</name>
    <dbReference type="NCBI Taxonomy" id="451379"/>
    <lineage>
        <taxon>Eukaryota</taxon>
        <taxon>Metazoa</taxon>
        <taxon>Ecdysozoa</taxon>
        <taxon>Nematoda</taxon>
        <taxon>Chromadorea</taxon>
        <taxon>Rhabditida</taxon>
        <taxon>Spirurina</taxon>
        <taxon>Oxyuridomorpha</taxon>
        <taxon>Oxyuroidea</taxon>
        <taxon>Oxyuridae</taxon>
        <taxon>Syphacia</taxon>
    </lineage>
</organism>
<dbReference type="GO" id="GO:0030036">
    <property type="term" value="P:actin cytoskeleton organization"/>
    <property type="evidence" value="ECO:0007669"/>
    <property type="project" value="InterPro"/>
</dbReference>
<keyword evidence="4" id="KW-1185">Reference proteome</keyword>
<evidence type="ECO:0000256" key="3">
    <source>
        <dbReference type="PROSITE-ProRule" id="PRU00087"/>
    </source>
</evidence>
<dbReference type="InterPro" id="IPR001298">
    <property type="entry name" value="Filamin/ABP280_rpt"/>
</dbReference>
<dbReference type="PANTHER" id="PTHR38537">
    <property type="entry name" value="JITTERBUG, ISOFORM N"/>
    <property type="match status" value="1"/>
</dbReference>
<dbReference type="SUPFAM" id="SSF81296">
    <property type="entry name" value="E set domains"/>
    <property type="match status" value="3"/>
</dbReference>
<evidence type="ECO:0000313" key="5">
    <source>
        <dbReference type="WBParaSite" id="SMUV_0000600701-mRNA-1"/>
    </source>
</evidence>
<evidence type="ECO:0000256" key="2">
    <source>
        <dbReference type="ARBA" id="ARBA00022737"/>
    </source>
</evidence>
<keyword evidence="2" id="KW-0677">Repeat</keyword>
<dbReference type="Proteomes" id="UP000046393">
    <property type="component" value="Unplaced"/>
</dbReference>
<dbReference type="AlphaFoldDB" id="A0A0N5AN32"/>
<sequence>PSGKQKRAGVFPIDQNTFKVEWKAFEAGEHFVDVKLFDQSVYESPFICNVGDPDLVSVRSMPEMLSYDSLNKEESFEIDASAAGSGNLEIIINGGRIPCRVRSLGSRKYLAMFTPTQPVPHIVEMSFNNEHVRMSPWSIPFIQDQRGLDSDSEQQMFQNTEKTIDKRKPWYTELSGLGLQRAAVNKPATFEISGEGLDPSLVAIKLYDPDGNEVPVECYQSDAKLICEYVLQQVIGEHRLETVICGKKIDPYPLIVSGYSAEKVKIEPLRGSTPGRPVQFVGKFLDCPSNMFIFPQLL</sequence>
<dbReference type="InterPro" id="IPR013783">
    <property type="entry name" value="Ig-like_fold"/>
</dbReference>
<dbReference type="PANTHER" id="PTHR38537:SF16">
    <property type="entry name" value="CALPONIN-HOMOLOGY (CH) DOMAIN-CONTAINING PROTEIN"/>
    <property type="match status" value="1"/>
</dbReference>
<dbReference type="GO" id="GO:0051015">
    <property type="term" value="F:actin filament binding"/>
    <property type="evidence" value="ECO:0007669"/>
    <property type="project" value="InterPro"/>
</dbReference>
<dbReference type="Gene3D" id="2.60.40.10">
    <property type="entry name" value="Immunoglobulins"/>
    <property type="match status" value="3"/>
</dbReference>
<proteinExistence type="inferred from homology"/>
<dbReference type="WBParaSite" id="SMUV_0000600701-mRNA-1">
    <property type="protein sequence ID" value="SMUV_0000600701-mRNA-1"/>
    <property type="gene ID" value="SMUV_0000600701"/>
</dbReference>
<dbReference type="Pfam" id="PF00630">
    <property type="entry name" value="Filamin"/>
    <property type="match status" value="2"/>
</dbReference>